<evidence type="ECO:0000256" key="1">
    <source>
        <dbReference type="ARBA" id="ARBA00004173"/>
    </source>
</evidence>
<dbReference type="NCBIfam" id="TIGR03422">
    <property type="entry name" value="mito_frataxin"/>
    <property type="match status" value="1"/>
</dbReference>
<dbReference type="Gene3D" id="3.40.50.720">
    <property type="entry name" value="NAD(P)-binding Rossmann-like Domain"/>
    <property type="match status" value="1"/>
</dbReference>
<feature type="region of interest" description="Disordered" evidence="14">
    <location>
        <begin position="588"/>
        <end position="666"/>
    </location>
</feature>
<accession>A0A0N4V3R0</accession>
<dbReference type="EMBL" id="UXUI01007851">
    <property type="protein sequence ID" value="VDD89663.1"/>
    <property type="molecule type" value="Genomic_DNA"/>
</dbReference>
<dbReference type="SUPFAM" id="SSF55387">
    <property type="entry name" value="Frataxin/Nqo15-like"/>
    <property type="match status" value="1"/>
</dbReference>
<dbReference type="GO" id="GO:0005739">
    <property type="term" value="C:mitochondrion"/>
    <property type="evidence" value="ECO:0007669"/>
    <property type="project" value="UniProtKB-SubCell"/>
</dbReference>
<dbReference type="InterPro" id="IPR011032">
    <property type="entry name" value="GroES-like_sf"/>
</dbReference>
<dbReference type="AlphaFoldDB" id="A0A0N4V3R0"/>
<evidence type="ECO:0000313" key="16">
    <source>
        <dbReference type="EMBL" id="VDD89663.1"/>
    </source>
</evidence>
<dbReference type="GO" id="GO:0004322">
    <property type="term" value="F:ferroxidase activity"/>
    <property type="evidence" value="ECO:0007669"/>
    <property type="project" value="UniProtKB-EC"/>
</dbReference>
<evidence type="ECO:0000256" key="12">
    <source>
        <dbReference type="ARBA" id="ARBA00023128"/>
    </source>
</evidence>
<evidence type="ECO:0000256" key="11">
    <source>
        <dbReference type="ARBA" id="ARBA00023065"/>
    </source>
</evidence>
<dbReference type="WBParaSite" id="EVEC_0000470601-mRNA-1">
    <property type="protein sequence ID" value="EVEC_0000470601-mRNA-1"/>
    <property type="gene ID" value="EVEC_0000470601"/>
</dbReference>
<evidence type="ECO:0000313" key="17">
    <source>
        <dbReference type="Proteomes" id="UP000274131"/>
    </source>
</evidence>
<evidence type="ECO:0000259" key="15">
    <source>
        <dbReference type="SMART" id="SM00829"/>
    </source>
</evidence>
<dbReference type="InterPro" id="IPR036291">
    <property type="entry name" value="NAD(P)-bd_dom_sf"/>
</dbReference>
<keyword evidence="10" id="KW-0408">Iron</keyword>
<evidence type="ECO:0000256" key="2">
    <source>
        <dbReference type="ARBA" id="ARBA00008183"/>
    </source>
</evidence>
<evidence type="ECO:0000256" key="9">
    <source>
        <dbReference type="ARBA" id="ARBA00023002"/>
    </source>
</evidence>
<organism evidence="18">
    <name type="scientific">Enterobius vermicularis</name>
    <name type="common">Human pinworm</name>
    <dbReference type="NCBI Taxonomy" id="51028"/>
    <lineage>
        <taxon>Eukaryota</taxon>
        <taxon>Metazoa</taxon>
        <taxon>Ecdysozoa</taxon>
        <taxon>Nematoda</taxon>
        <taxon>Chromadorea</taxon>
        <taxon>Rhabditida</taxon>
        <taxon>Spirurina</taxon>
        <taxon>Oxyuridomorpha</taxon>
        <taxon>Oxyuroidea</taxon>
        <taxon>Oxyuridae</taxon>
        <taxon>Enterobius</taxon>
    </lineage>
</organism>
<evidence type="ECO:0000256" key="10">
    <source>
        <dbReference type="ARBA" id="ARBA00023004"/>
    </source>
</evidence>
<dbReference type="STRING" id="51028.A0A0N4V3R0"/>
<evidence type="ECO:0000256" key="7">
    <source>
        <dbReference type="ARBA" id="ARBA00022496"/>
    </source>
</evidence>
<dbReference type="InterPro" id="IPR013154">
    <property type="entry name" value="ADH-like_N"/>
</dbReference>
<keyword evidence="5" id="KW-0409">Iron storage</keyword>
<comment type="subcellular location">
    <subcellularLocation>
        <location evidence="1">Mitochondrion</location>
    </subcellularLocation>
</comment>
<dbReference type="SUPFAM" id="SSF50129">
    <property type="entry name" value="GroES-like"/>
    <property type="match status" value="1"/>
</dbReference>
<evidence type="ECO:0000313" key="18">
    <source>
        <dbReference type="WBParaSite" id="EVEC_0000470601-mRNA-1"/>
    </source>
</evidence>
<dbReference type="PANTHER" id="PTHR11695">
    <property type="entry name" value="ALCOHOL DEHYDROGENASE RELATED"/>
    <property type="match status" value="1"/>
</dbReference>
<gene>
    <name evidence="16" type="ORF">EVEC_LOCUS4414</name>
</gene>
<dbReference type="GO" id="GO:0016226">
    <property type="term" value="P:iron-sulfur cluster assembly"/>
    <property type="evidence" value="ECO:0007669"/>
    <property type="project" value="InterPro"/>
</dbReference>
<dbReference type="Pfam" id="PF01491">
    <property type="entry name" value="Frataxin_Cyay"/>
    <property type="match status" value="1"/>
</dbReference>
<dbReference type="PANTHER" id="PTHR11695:SF294">
    <property type="entry name" value="RETICULON-4-INTERACTING PROTEIN 1, MITOCHONDRIAL"/>
    <property type="match status" value="1"/>
</dbReference>
<proteinExistence type="inferred from homology"/>
<keyword evidence="17" id="KW-1185">Reference proteome</keyword>
<name>A0A0N4V3R0_ENTVE</name>
<dbReference type="SUPFAM" id="SSF51735">
    <property type="entry name" value="NAD(P)-binding Rossmann-fold domains"/>
    <property type="match status" value="1"/>
</dbReference>
<evidence type="ECO:0000256" key="8">
    <source>
        <dbReference type="ARBA" id="ARBA00022946"/>
    </source>
</evidence>
<dbReference type="EC" id="1.16.3.1" evidence="4"/>
<dbReference type="InterPro" id="IPR002908">
    <property type="entry name" value="Frataxin/CyaY"/>
</dbReference>
<feature type="compositionally biased region" description="Polar residues" evidence="14">
    <location>
        <begin position="600"/>
        <end position="611"/>
    </location>
</feature>
<feature type="compositionally biased region" description="Low complexity" evidence="14">
    <location>
        <begin position="656"/>
        <end position="666"/>
    </location>
</feature>
<dbReference type="Gene3D" id="3.90.180.10">
    <property type="entry name" value="Medium-chain alcohol dehydrogenases, catalytic domain"/>
    <property type="match status" value="1"/>
</dbReference>
<comment type="similarity">
    <text evidence="3">Belongs to the zinc-containing alcohol dehydrogenase family. Quinone oxidoreductase subfamily.</text>
</comment>
<comment type="catalytic activity">
    <reaction evidence="13">
        <text>4 Fe(2+) + O2 + 4 H(+) = 4 Fe(3+) + 2 H2O</text>
        <dbReference type="Rhea" id="RHEA:11148"/>
        <dbReference type="ChEBI" id="CHEBI:15377"/>
        <dbReference type="ChEBI" id="CHEBI:15378"/>
        <dbReference type="ChEBI" id="CHEBI:15379"/>
        <dbReference type="ChEBI" id="CHEBI:29033"/>
        <dbReference type="ChEBI" id="CHEBI:29034"/>
        <dbReference type="EC" id="1.16.3.1"/>
    </reaction>
</comment>
<dbReference type="Proteomes" id="UP000274131">
    <property type="component" value="Unassembled WGS sequence"/>
</dbReference>
<dbReference type="GO" id="GO:0006826">
    <property type="term" value="P:iron ion transport"/>
    <property type="evidence" value="ECO:0007669"/>
    <property type="project" value="UniProtKB-KW"/>
</dbReference>
<evidence type="ECO:0000256" key="13">
    <source>
        <dbReference type="ARBA" id="ARBA00047990"/>
    </source>
</evidence>
<dbReference type="FunFam" id="3.40.50.720:FF:000147">
    <property type="entry name" value="Reticulon-4-interacting protein 1 homolog, mitochondrial"/>
    <property type="match status" value="1"/>
</dbReference>
<dbReference type="PRINTS" id="PR00904">
    <property type="entry name" value="FRATAXIN"/>
</dbReference>
<keyword evidence="7" id="KW-0410">Iron transport</keyword>
<feature type="domain" description="Enoyl reductase (ER)" evidence="15">
    <location>
        <begin position="203"/>
        <end position="552"/>
    </location>
</feature>
<evidence type="ECO:0000256" key="5">
    <source>
        <dbReference type="ARBA" id="ARBA00022434"/>
    </source>
</evidence>
<dbReference type="InterPro" id="IPR036524">
    <property type="entry name" value="Frataxin/CyaY_sf"/>
</dbReference>
<dbReference type="InterPro" id="IPR050700">
    <property type="entry name" value="YIM1/Zinc_Alcohol_DH_Fams"/>
</dbReference>
<reference evidence="16 17" key="2">
    <citation type="submission" date="2018-10" db="EMBL/GenBank/DDBJ databases">
        <authorList>
            <consortium name="Pathogen Informatics"/>
        </authorList>
    </citation>
    <scope>NUCLEOTIDE SEQUENCE [LARGE SCALE GENOMIC DNA]</scope>
</reference>
<dbReference type="Gene3D" id="3.30.920.10">
    <property type="entry name" value="Frataxin/CyaY"/>
    <property type="match status" value="1"/>
</dbReference>
<reference evidence="18" key="1">
    <citation type="submission" date="2017-02" db="UniProtKB">
        <authorList>
            <consortium name="WormBaseParasite"/>
        </authorList>
    </citation>
    <scope>IDENTIFICATION</scope>
</reference>
<dbReference type="OrthoDB" id="48317at2759"/>
<dbReference type="InterPro" id="IPR017789">
    <property type="entry name" value="Frataxin"/>
</dbReference>
<feature type="compositionally biased region" description="Polar residues" evidence="14">
    <location>
        <begin position="637"/>
        <end position="648"/>
    </location>
</feature>
<sequence>MWLKLGLKDIWKPGVLIFRTVNASEVLTGTQLQRRILISARVKTSSPRDAVFHLSIRKACSGELSVADYEKKATSTMNFLSDFFDTLPELVECDKDYDVDYAMGVLTVKVSEQVGVYVINMQPPNRQIWLSSPISGPKRYDYVNGNWLCSRDGVSLDDILTKEFRGIYKCDKITIKYLSMALNRNFFTTLRFVQGRSAWFCKRQLSSMRAWVVRDFSEGIALETDLRVPEITHPNHAASVNPIDTVMQNGYGNTVFSYLKQFEECSLTTPSRLPFIGGRDCSGTVVYRGREVKKFKEGDEVMGVIGGTYAGSHAEYVLAMDSWLVPKPNNISFVEAASLPYSACTAWSALVSVARICPENPGDIRVLIHGGAGGVGTVAIQMLKAWGIPVVVSTCSCDSYALVQSLGAVPVDYNDEVTAKEKLVKYGPFEVIMDCAESDLAEWSDNVLGIWRNCIHVSVISPLLHDADRYGLVPGLLSAAAKYFRRSSLPALSGRWFSYAFFAPHPECLTQLKEYVETGQVKPIVEATYAFEDIPKAYEKVFERHGRGKTVIDFTKEPEARSSLELPEDTNLGTQGLIDDKDFIANEQLPADSEVPPKETASSKGSENKPQSPDRAFYDSNTTSETKQSPSKEIRDQSFNASIKLSTATPTDKKSTLTSSSDGVPV</sequence>
<dbReference type="NCBIfam" id="TIGR03421">
    <property type="entry name" value="FeS_CyaY"/>
    <property type="match status" value="1"/>
</dbReference>
<keyword evidence="8" id="KW-0809">Transit peptide</keyword>
<keyword evidence="6" id="KW-0813">Transport</keyword>
<dbReference type="Pfam" id="PF13602">
    <property type="entry name" value="ADH_zinc_N_2"/>
    <property type="match status" value="1"/>
</dbReference>
<keyword evidence="9" id="KW-0560">Oxidoreductase</keyword>
<evidence type="ECO:0000256" key="6">
    <source>
        <dbReference type="ARBA" id="ARBA00022448"/>
    </source>
</evidence>
<dbReference type="Pfam" id="PF08240">
    <property type="entry name" value="ADH_N"/>
    <property type="match status" value="1"/>
</dbReference>
<keyword evidence="11" id="KW-0406">Ion transport</keyword>
<dbReference type="SMART" id="SM00829">
    <property type="entry name" value="PKS_ER"/>
    <property type="match status" value="1"/>
</dbReference>
<dbReference type="InterPro" id="IPR020843">
    <property type="entry name" value="ER"/>
</dbReference>
<evidence type="ECO:0000256" key="14">
    <source>
        <dbReference type="SAM" id="MobiDB-lite"/>
    </source>
</evidence>
<evidence type="ECO:0000256" key="3">
    <source>
        <dbReference type="ARBA" id="ARBA00010371"/>
    </source>
</evidence>
<protein>
    <recommendedName>
        <fullName evidence="4">ferroxidase</fullName>
        <ecNumber evidence="4">1.16.3.1</ecNumber>
    </recommendedName>
</protein>
<dbReference type="PROSITE" id="PS50810">
    <property type="entry name" value="FRATAXIN_2"/>
    <property type="match status" value="1"/>
</dbReference>
<feature type="compositionally biased region" description="Polar residues" evidence="14">
    <location>
        <begin position="619"/>
        <end position="629"/>
    </location>
</feature>
<dbReference type="SMART" id="SM01219">
    <property type="entry name" value="Frataxin_Cyay"/>
    <property type="match status" value="1"/>
</dbReference>
<evidence type="ECO:0000256" key="4">
    <source>
        <dbReference type="ARBA" id="ARBA00013107"/>
    </source>
</evidence>
<keyword evidence="12" id="KW-0496">Mitochondrion</keyword>
<comment type="similarity">
    <text evidence="2">Belongs to the frataxin family.</text>
</comment>
<dbReference type="GO" id="GO:0008199">
    <property type="term" value="F:ferric iron binding"/>
    <property type="evidence" value="ECO:0007669"/>
    <property type="project" value="InterPro"/>
</dbReference>
<dbReference type="GO" id="GO:0006879">
    <property type="term" value="P:intracellular iron ion homeostasis"/>
    <property type="evidence" value="ECO:0007669"/>
    <property type="project" value="UniProtKB-KW"/>
</dbReference>